<dbReference type="Gene3D" id="3.40.640.10">
    <property type="entry name" value="Type I PLP-dependent aspartate aminotransferase-like (Major domain)"/>
    <property type="match status" value="1"/>
</dbReference>
<evidence type="ECO:0000256" key="1">
    <source>
        <dbReference type="ARBA" id="ARBA00001933"/>
    </source>
</evidence>
<dbReference type="InterPro" id="IPR015421">
    <property type="entry name" value="PyrdxlP-dep_Trfase_major"/>
</dbReference>
<reference evidence="5 6" key="1">
    <citation type="submission" date="2021-10" db="EMBL/GenBank/DDBJ databases">
        <title>Lutispora strain m25 sp. nov., a thermophilic, non-spore-forming bacterium isolated from a lab-scale methanogenic bioreactor digesting anaerobic sludge.</title>
        <authorList>
            <person name="El Houari A."/>
            <person name="Mcdonald J."/>
        </authorList>
    </citation>
    <scope>NUCLEOTIDE SEQUENCE [LARGE SCALE GENOMIC DNA]</scope>
    <source>
        <strain evidence="6">m25</strain>
    </source>
</reference>
<dbReference type="GO" id="GO:0016829">
    <property type="term" value="F:lyase activity"/>
    <property type="evidence" value="ECO:0007669"/>
    <property type="project" value="UniProtKB-KW"/>
</dbReference>
<evidence type="ECO:0000256" key="3">
    <source>
        <dbReference type="ARBA" id="ARBA00022898"/>
    </source>
</evidence>
<name>A0ABT1NDL7_9FIRM</name>
<dbReference type="PIRSF" id="PIRSF017617">
    <property type="entry name" value="Thr_aldolase"/>
    <property type="match status" value="1"/>
</dbReference>
<dbReference type="NCBIfam" id="NF007825">
    <property type="entry name" value="PRK10534.1"/>
    <property type="match status" value="1"/>
</dbReference>
<comment type="similarity">
    <text evidence="2">Belongs to the threonine aldolase family.</text>
</comment>
<dbReference type="Proteomes" id="UP001651880">
    <property type="component" value="Unassembled WGS sequence"/>
</dbReference>
<dbReference type="EC" id="4.1.2.48" evidence="5"/>
<dbReference type="PANTHER" id="PTHR48097:SF9">
    <property type="entry name" value="L-THREONINE ALDOLASE"/>
    <property type="match status" value="1"/>
</dbReference>
<dbReference type="InterPro" id="IPR015422">
    <property type="entry name" value="PyrdxlP-dep_Trfase_small"/>
</dbReference>
<comment type="caution">
    <text evidence="5">The sequence shown here is derived from an EMBL/GenBank/DDBJ whole genome shotgun (WGS) entry which is preliminary data.</text>
</comment>
<evidence type="ECO:0000256" key="2">
    <source>
        <dbReference type="ARBA" id="ARBA00006966"/>
    </source>
</evidence>
<dbReference type="RefSeq" id="WP_255225923.1">
    <property type="nucleotide sequence ID" value="NZ_JAJEKE010000001.1"/>
</dbReference>
<dbReference type="InterPro" id="IPR001597">
    <property type="entry name" value="ArAA_b-elim_lyase/Thr_aldolase"/>
</dbReference>
<protein>
    <submittedName>
        <fullName evidence="5">Low-specificity L-threonine aldolase</fullName>
        <ecNumber evidence="5">4.1.2.48</ecNumber>
    </submittedName>
</protein>
<proteinExistence type="inferred from homology"/>
<dbReference type="CDD" id="cd06502">
    <property type="entry name" value="TA_like"/>
    <property type="match status" value="1"/>
</dbReference>
<comment type="cofactor">
    <cofactor evidence="1">
        <name>pyridoxal 5'-phosphate</name>
        <dbReference type="ChEBI" id="CHEBI:597326"/>
    </cofactor>
</comment>
<dbReference type="NCBIfam" id="NF041359">
    <property type="entry name" value="GntG_guanitoxin"/>
    <property type="match status" value="1"/>
</dbReference>
<evidence type="ECO:0000313" key="5">
    <source>
        <dbReference type="EMBL" id="MCQ1528441.1"/>
    </source>
</evidence>
<dbReference type="InterPro" id="IPR023603">
    <property type="entry name" value="Low_specificity_L-TA-like"/>
</dbReference>
<evidence type="ECO:0000259" key="4">
    <source>
        <dbReference type="Pfam" id="PF01212"/>
    </source>
</evidence>
<organism evidence="5 6">
    <name type="scientific">Lutispora saccharofermentans</name>
    <dbReference type="NCBI Taxonomy" id="3024236"/>
    <lineage>
        <taxon>Bacteria</taxon>
        <taxon>Bacillati</taxon>
        <taxon>Bacillota</taxon>
        <taxon>Clostridia</taxon>
        <taxon>Lutisporales</taxon>
        <taxon>Lutisporaceae</taxon>
        <taxon>Lutispora</taxon>
    </lineage>
</organism>
<evidence type="ECO:0000313" key="6">
    <source>
        <dbReference type="Proteomes" id="UP001651880"/>
    </source>
</evidence>
<dbReference type="SUPFAM" id="SSF53383">
    <property type="entry name" value="PLP-dependent transferases"/>
    <property type="match status" value="1"/>
</dbReference>
<gene>
    <name evidence="5" type="primary">ltaE</name>
    <name evidence="5" type="ORF">LJD61_02610</name>
</gene>
<keyword evidence="3" id="KW-0663">Pyridoxal phosphate</keyword>
<sequence>MRYIDLRSDTVTMPTAEMRKAMFEAEVGDDVYGDDPTINRLEKLAADIVGKEAAMFVASGTMGNQLGVMTHTLRGDEIILGENAHIAVHEVGAAAVLSGVQLRTIKSGDDILYPELVEKAIRSDDIHEPRTGLICLENALANGTVVPLEVMKKVYELAVERGIPVHLDGARLFNAAAALGVTAADIVQYTDSVQFCLSKGLCAPVGSILAGTSAFINRARKNRKLLGGGMRQAGFLAAAGIIALQDMIKRLEKDHENARYLGKRLLEIPGIELNPDKIQINMVFFKLNRPDFDPNLLVSKFFEKGIKINGEEGGLFRFVTNNDVNKQDIDFVIDTMKEILL</sequence>
<feature type="domain" description="Aromatic amino acid beta-eliminating lyase/threonine aldolase" evidence="4">
    <location>
        <begin position="5"/>
        <end position="286"/>
    </location>
</feature>
<dbReference type="Pfam" id="PF01212">
    <property type="entry name" value="Beta_elim_lyase"/>
    <property type="match status" value="1"/>
</dbReference>
<dbReference type="PANTHER" id="PTHR48097">
    <property type="entry name" value="L-THREONINE ALDOLASE-RELATED"/>
    <property type="match status" value="1"/>
</dbReference>
<keyword evidence="5" id="KW-0456">Lyase</keyword>
<dbReference type="Gene3D" id="3.90.1150.10">
    <property type="entry name" value="Aspartate Aminotransferase, domain 1"/>
    <property type="match status" value="1"/>
</dbReference>
<dbReference type="InterPro" id="IPR015424">
    <property type="entry name" value="PyrdxlP-dep_Trfase"/>
</dbReference>
<dbReference type="EMBL" id="JAJEKE010000001">
    <property type="protein sequence ID" value="MCQ1528441.1"/>
    <property type="molecule type" value="Genomic_DNA"/>
</dbReference>
<keyword evidence="6" id="KW-1185">Reference proteome</keyword>
<accession>A0ABT1NDL7</accession>